<proteinExistence type="predicted"/>
<dbReference type="InterPro" id="IPR003749">
    <property type="entry name" value="ThiS/MoaD-like"/>
</dbReference>
<name>A0A068QWI4_9GAMM</name>
<reference evidence="1 3" key="1">
    <citation type="submission" date="2013-07" db="EMBL/GenBank/DDBJ databases">
        <authorList>
            <person name="Genoscope - CEA"/>
        </authorList>
    </citation>
    <scope>NUCLEOTIDE SEQUENCE [LARGE SCALE GENOMIC DNA]</scope>
    <source>
        <strain evidence="1">FRM16</strain>
        <strain evidence="3">FRM16 / DSM 17909</strain>
    </source>
</reference>
<dbReference type="NCBIfam" id="TIGR01683">
    <property type="entry name" value="thiS"/>
    <property type="match status" value="1"/>
</dbReference>
<dbReference type="Pfam" id="PF02597">
    <property type="entry name" value="ThiS"/>
    <property type="match status" value="1"/>
</dbReference>
<dbReference type="InterPro" id="IPR010035">
    <property type="entry name" value="Thi_S"/>
</dbReference>
<evidence type="ECO:0000313" key="4">
    <source>
        <dbReference type="Proteomes" id="UP000324170"/>
    </source>
</evidence>
<evidence type="ECO:0000313" key="2">
    <source>
        <dbReference type="EMBL" id="TYO99467.1"/>
    </source>
</evidence>
<dbReference type="EMBL" id="FO704550">
    <property type="protein sequence ID" value="CDG19303.1"/>
    <property type="molecule type" value="Genomic_DNA"/>
</dbReference>
<dbReference type="SUPFAM" id="SSF54285">
    <property type="entry name" value="MoaD/ThiS"/>
    <property type="match status" value="1"/>
</dbReference>
<reference evidence="2 4" key="2">
    <citation type="submission" date="2019-07" db="EMBL/GenBank/DDBJ databases">
        <title>Genomic Encyclopedia of Type Strains, Phase I: the one thousand microbial genomes (KMG-I) project.</title>
        <authorList>
            <person name="Kyrpides N."/>
        </authorList>
    </citation>
    <scope>NUCLEOTIDE SEQUENCE [LARGE SCALE GENOMIC DNA]</scope>
    <source>
        <strain evidence="2 4">DSM 17909</strain>
    </source>
</reference>
<gene>
    <name evidence="1" type="primary">thiS</name>
    <name evidence="2" type="ORF">LY16_03129</name>
    <name evidence="1" type="ORF">XDD1_3618</name>
</gene>
<protein>
    <submittedName>
        <fullName evidence="1">Sulfur carrier protein ThiS</fullName>
    </submittedName>
</protein>
<evidence type="ECO:0000313" key="3">
    <source>
        <dbReference type="Proteomes" id="UP000032721"/>
    </source>
</evidence>
<dbReference type="STRING" id="351671.XDD1_3618"/>
<dbReference type="KEGG" id="xdo:XDD1_3618"/>
<dbReference type="OrthoDB" id="6388078at2"/>
<sequence>MNIIVNDQPMALSAPMTVQQWLEHIEHTQSGTALAINQTIIPRSEWHTHQINDGDTILLFQAIAGG</sequence>
<dbReference type="Proteomes" id="UP000032721">
    <property type="component" value="Chromosome"/>
</dbReference>
<dbReference type="InterPro" id="IPR016155">
    <property type="entry name" value="Mopterin_synth/thiamin_S_b"/>
</dbReference>
<organism evidence="1 3">
    <name type="scientific">Xenorhabdus doucetiae</name>
    <dbReference type="NCBI Taxonomy" id="351671"/>
    <lineage>
        <taxon>Bacteria</taxon>
        <taxon>Pseudomonadati</taxon>
        <taxon>Pseudomonadota</taxon>
        <taxon>Gammaproteobacteria</taxon>
        <taxon>Enterobacterales</taxon>
        <taxon>Morganellaceae</taxon>
        <taxon>Xenorhabdus</taxon>
    </lineage>
</organism>
<dbReference type="CDD" id="cd00565">
    <property type="entry name" value="Ubl_ThiS"/>
    <property type="match status" value="1"/>
</dbReference>
<dbReference type="PANTHER" id="PTHR34472:SF1">
    <property type="entry name" value="SULFUR CARRIER PROTEIN THIS"/>
    <property type="match status" value="1"/>
</dbReference>
<dbReference type="AlphaFoldDB" id="A0A068QWI4"/>
<dbReference type="HOGENOM" id="CLU_174611_2_1_6"/>
<keyword evidence="4" id="KW-1185">Reference proteome</keyword>
<accession>A0A068QWI4</accession>
<dbReference type="RefSeq" id="WP_045972944.1">
    <property type="nucleotide sequence ID" value="NZ_CAWMED010000001.1"/>
</dbReference>
<dbReference type="Gene3D" id="3.10.20.30">
    <property type="match status" value="1"/>
</dbReference>
<dbReference type="InterPro" id="IPR012675">
    <property type="entry name" value="Beta-grasp_dom_sf"/>
</dbReference>
<dbReference type="PANTHER" id="PTHR34472">
    <property type="entry name" value="SULFUR CARRIER PROTEIN THIS"/>
    <property type="match status" value="1"/>
</dbReference>
<evidence type="ECO:0000313" key="1">
    <source>
        <dbReference type="EMBL" id="CDG19303.1"/>
    </source>
</evidence>
<dbReference type="Proteomes" id="UP000324170">
    <property type="component" value="Unassembled WGS sequence"/>
</dbReference>
<dbReference type="EMBL" id="VNHN01000070">
    <property type="protein sequence ID" value="TYO99467.1"/>
    <property type="molecule type" value="Genomic_DNA"/>
</dbReference>